<evidence type="ECO:0000256" key="5">
    <source>
        <dbReference type="ARBA" id="ARBA00022777"/>
    </source>
</evidence>
<reference evidence="9 10" key="1">
    <citation type="submission" date="2018-06" db="EMBL/GenBank/DDBJ databases">
        <title>Genomic Encyclopedia of Type Strains, Phase IV (KMG-IV): sequencing the most valuable type-strain genomes for metagenomic binning, comparative biology and taxonomic classification.</title>
        <authorList>
            <person name="Goeker M."/>
        </authorList>
    </citation>
    <scope>NUCLEOTIDE SEQUENCE [LARGE SCALE GENOMIC DNA]</scope>
    <source>
        <strain evidence="9 10">DSM 25532</strain>
    </source>
</reference>
<dbReference type="OrthoDB" id="9804645at2"/>
<dbReference type="InterPro" id="IPR004358">
    <property type="entry name" value="Sig_transdc_His_kin-like_C"/>
</dbReference>
<dbReference type="CDD" id="cd00082">
    <property type="entry name" value="HisKA"/>
    <property type="match status" value="1"/>
</dbReference>
<dbReference type="GO" id="GO:0000155">
    <property type="term" value="F:phosphorelay sensor kinase activity"/>
    <property type="evidence" value="ECO:0007669"/>
    <property type="project" value="InterPro"/>
</dbReference>
<keyword evidence="7" id="KW-0472">Membrane</keyword>
<dbReference type="EC" id="2.7.13.3" evidence="2"/>
<accession>A0A366H060</accession>
<dbReference type="Gene3D" id="1.10.287.130">
    <property type="match status" value="1"/>
</dbReference>
<organism evidence="9 10">
    <name type="scientific">Roseimicrobium gellanilyticum</name>
    <dbReference type="NCBI Taxonomy" id="748857"/>
    <lineage>
        <taxon>Bacteria</taxon>
        <taxon>Pseudomonadati</taxon>
        <taxon>Verrucomicrobiota</taxon>
        <taxon>Verrucomicrobiia</taxon>
        <taxon>Verrucomicrobiales</taxon>
        <taxon>Verrucomicrobiaceae</taxon>
        <taxon>Roseimicrobium</taxon>
    </lineage>
</organism>
<dbReference type="PROSITE" id="PS50109">
    <property type="entry name" value="HIS_KIN"/>
    <property type="match status" value="1"/>
</dbReference>
<evidence type="ECO:0000256" key="2">
    <source>
        <dbReference type="ARBA" id="ARBA00012438"/>
    </source>
</evidence>
<evidence type="ECO:0000259" key="8">
    <source>
        <dbReference type="PROSITE" id="PS50109"/>
    </source>
</evidence>
<evidence type="ECO:0000313" key="10">
    <source>
        <dbReference type="Proteomes" id="UP000253426"/>
    </source>
</evidence>
<dbReference type="InterPro" id="IPR050736">
    <property type="entry name" value="Sensor_HK_Regulatory"/>
</dbReference>
<keyword evidence="10" id="KW-1185">Reference proteome</keyword>
<feature type="domain" description="Histidine kinase" evidence="8">
    <location>
        <begin position="297"/>
        <end position="516"/>
    </location>
</feature>
<dbReference type="SMART" id="SM00388">
    <property type="entry name" value="HisKA"/>
    <property type="match status" value="1"/>
</dbReference>
<keyword evidence="7" id="KW-1133">Transmembrane helix</keyword>
<dbReference type="Pfam" id="PF02518">
    <property type="entry name" value="HATPase_c"/>
    <property type="match status" value="1"/>
</dbReference>
<evidence type="ECO:0000256" key="3">
    <source>
        <dbReference type="ARBA" id="ARBA00022553"/>
    </source>
</evidence>
<dbReference type="Gene3D" id="3.30.565.10">
    <property type="entry name" value="Histidine kinase-like ATPase, C-terminal domain"/>
    <property type="match status" value="1"/>
</dbReference>
<comment type="catalytic activity">
    <reaction evidence="1">
        <text>ATP + protein L-histidine = ADP + protein N-phospho-L-histidine.</text>
        <dbReference type="EC" id="2.7.13.3"/>
    </reaction>
</comment>
<comment type="caution">
    <text evidence="9">The sequence shown here is derived from an EMBL/GenBank/DDBJ whole genome shotgun (WGS) entry which is preliminary data.</text>
</comment>
<keyword evidence="5 9" id="KW-0418">Kinase</keyword>
<dbReference type="Proteomes" id="UP000253426">
    <property type="component" value="Unassembled WGS sequence"/>
</dbReference>
<dbReference type="Pfam" id="PF00512">
    <property type="entry name" value="HisKA"/>
    <property type="match status" value="1"/>
</dbReference>
<dbReference type="InterPro" id="IPR003661">
    <property type="entry name" value="HisK_dim/P_dom"/>
</dbReference>
<evidence type="ECO:0000256" key="4">
    <source>
        <dbReference type="ARBA" id="ARBA00022679"/>
    </source>
</evidence>
<keyword evidence="3" id="KW-0597">Phosphoprotein</keyword>
<evidence type="ECO:0000256" key="1">
    <source>
        <dbReference type="ARBA" id="ARBA00000085"/>
    </source>
</evidence>
<dbReference type="RefSeq" id="WP_113962421.1">
    <property type="nucleotide sequence ID" value="NZ_QNRR01000024.1"/>
</dbReference>
<dbReference type="SMART" id="SM00387">
    <property type="entry name" value="HATPase_c"/>
    <property type="match status" value="1"/>
</dbReference>
<proteinExistence type="predicted"/>
<sequence length="536" mass="58929">MAHGAPRLPLVLLLLAAVCIFAGGVVLSRREQVTRETRDREPLRHFALALQKELLRLEALHQDHLESLAKRLSMGNAGGTGQECENIAGVVECTFLPKSRARAEEHVRLQRIKPGAYARPTYESPSLVRADLRLLDPVPFPGVDEPHHGWLEDPGWPLMYWNQSPKQHTVFLTIEPREVQVATSEWIKEWLKGQPAYAPLLSDHVQLASPSGAVLLPTSIGITHLEPPHWSQALVTRYGSWHLASWDRMRTQMTYHAPTLAMASTLAVMVGLLGFLVYVQQSRAHRLAMQRVSFVNRVSHELRTPLTNMLLNLDIIEDSLPHEGRAASRLALVREEAGRLARLIANVLTFSKREQGALKLRPVECRPAQVVDAVLEQFSASFARHGIAVTRNDTRDDTPCNLDPDALSQITANLLSNVEKYAPGAPVHISTTREGLSFILRVSDGGPGIASAEVERIFQPFVRLDDRVTAGVTGTGLGLSIARELAERMGGTLELQPAGNGTGKGASFVLRVPISDASSQLHIEPPPSNLREATPS</sequence>
<dbReference type="PANTHER" id="PTHR43711:SF31">
    <property type="entry name" value="HISTIDINE KINASE"/>
    <property type="match status" value="1"/>
</dbReference>
<feature type="transmembrane region" description="Helical" evidence="7">
    <location>
        <begin position="260"/>
        <end position="279"/>
    </location>
</feature>
<evidence type="ECO:0000256" key="6">
    <source>
        <dbReference type="ARBA" id="ARBA00023012"/>
    </source>
</evidence>
<dbReference type="AlphaFoldDB" id="A0A366H060"/>
<dbReference type="SUPFAM" id="SSF55874">
    <property type="entry name" value="ATPase domain of HSP90 chaperone/DNA topoisomerase II/histidine kinase"/>
    <property type="match status" value="1"/>
</dbReference>
<dbReference type="PANTHER" id="PTHR43711">
    <property type="entry name" value="TWO-COMPONENT HISTIDINE KINASE"/>
    <property type="match status" value="1"/>
</dbReference>
<evidence type="ECO:0000313" key="9">
    <source>
        <dbReference type="EMBL" id="RBP35213.1"/>
    </source>
</evidence>
<keyword evidence="7" id="KW-0812">Transmembrane</keyword>
<dbReference type="InterPro" id="IPR005467">
    <property type="entry name" value="His_kinase_dom"/>
</dbReference>
<dbReference type="SUPFAM" id="SSF47384">
    <property type="entry name" value="Homodimeric domain of signal transducing histidine kinase"/>
    <property type="match status" value="1"/>
</dbReference>
<dbReference type="PRINTS" id="PR00344">
    <property type="entry name" value="BCTRLSENSOR"/>
</dbReference>
<dbReference type="InterPro" id="IPR036890">
    <property type="entry name" value="HATPase_C_sf"/>
</dbReference>
<keyword evidence="6" id="KW-0902">Two-component regulatory system</keyword>
<evidence type="ECO:0000256" key="7">
    <source>
        <dbReference type="SAM" id="Phobius"/>
    </source>
</evidence>
<gene>
    <name evidence="9" type="ORF">DES53_12413</name>
</gene>
<dbReference type="EMBL" id="QNRR01000024">
    <property type="protein sequence ID" value="RBP35213.1"/>
    <property type="molecule type" value="Genomic_DNA"/>
</dbReference>
<dbReference type="InterPro" id="IPR003594">
    <property type="entry name" value="HATPase_dom"/>
</dbReference>
<name>A0A366H060_9BACT</name>
<dbReference type="InterPro" id="IPR036097">
    <property type="entry name" value="HisK_dim/P_sf"/>
</dbReference>
<protein>
    <recommendedName>
        <fullName evidence="2">histidine kinase</fullName>
        <ecNumber evidence="2">2.7.13.3</ecNumber>
    </recommendedName>
</protein>
<keyword evidence="4" id="KW-0808">Transferase</keyword>